<organism evidence="3 4">
    <name type="scientific">Frankia torreyi</name>
    <dbReference type="NCBI Taxonomy" id="1856"/>
    <lineage>
        <taxon>Bacteria</taxon>
        <taxon>Bacillati</taxon>
        <taxon>Actinomycetota</taxon>
        <taxon>Actinomycetes</taxon>
        <taxon>Frankiales</taxon>
        <taxon>Frankiaceae</taxon>
        <taxon>Frankia</taxon>
    </lineage>
</organism>
<reference evidence="3 4" key="2">
    <citation type="journal article" date="2016" name="Genome Announc.">
        <title>Permanent Draft Genome Sequences for Two Variants of Frankia sp. Strain CpI1, the First Frankia Strain Isolated from Root Nodules of Comptonia peregrina.</title>
        <authorList>
            <person name="Oshone R."/>
            <person name="Hurst S.G.IV."/>
            <person name="Abebe-Akele F."/>
            <person name="Simpson S."/>
            <person name="Morris K."/>
            <person name="Thomas W.K."/>
            <person name="Tisa L.S."/>
        </authorList>
    </citation>
    <scope>NUCLEOTIDE SEQUENCE [LARGE SCALE GENOMIC DNA]</scope>
    <source>
        <strain evidence="4">CpI1-S</strain>
    </source>
</reference>
<name>A0A0D8B8B8_9ACTN</name>
<dbReference type="OrthoDB" id="3218604at2"/>
<feature type="compositionally biased region" description="Gly residues" evidence="1">
    <location>
        <begin position="178"/>
        <end position="197"/>
    </location>
</feature>
<evidence type="ECO:0000256" key="1">
    <source>
        <dbReference type="SAM" id="MobiDB-lite"/>
    </source>
</evidence>
<reference evidence="4" key="1">
    <citation type="submission" date="2015-02" db="EMBL/GenBank/DDBJ databases">
        <title>Draft Genome of Frankia sp. CpI1-S.</title>
        <authorList>
            <person name="Oshone R.T."/>
            <person name="Ngom M."/>
            <person name="Ghodhbane-Gtari F."/>
            <person name="Gtari M."/>
            <person name="Morris K."/>
            <person name="Thomas K."/>
            <person name="Sen A."/>
            <person name="Tisa L.S."/>
        </authorList>
    </citation>
    <scope>NUCLEOTIDE SEQUENCE [LARGE SCALE GENOMIC DNA]</scope>
    <source>
        <strain evidence="4">CpI1-S</strain>
    </source>
</reference>
<feature type="compositionally biased region" description="Basic and acidic residues" evidence="1">
    <location>
        <begin position="58"/>
        <end position="67"/>
    </location>
</feature>
<feature type="transmembrane region" description="Helical" evidence="2">
    <location>
        <begin position="262"/>
        <end position="284"/>
    </location>
</feature>
<feature type="compositionally biased region" description="Low complexity" evidence="1">
    <location>
        <begin position="167"/>
        <end position="177"/>
    </location>
</feature>
<dbReference type="RefSeq" id="WP_082122239.1">
    <property type="nucleotide sequence ID" value="NZ_JYFN01000063.1"/>
</dbReference>
<dbReference type="Proteomes" id="UP000032545">
    <property type="component" value="Unassembled WGS sequence"/>
</dbReference>
<evidence type="ECO:0000313" key="4">
    <source>
        <dbReference type="Proteomes" id="UP000032545"/>
    </source>
</evidence>
<comment type="caution">
    <text evidence="3">The sequence shown here is derived from an EMBL/GenBank/DDBJ whole genome shotgun (WGS) entry which is preliminary data.</text>
</comment>
<dbReference type="InterPro" id="IPR053779">
    <property type="entry name" value="GlpR"/>
</dbReference>
<keyword evidence="2" id="KW-1133">Transmembrane helix</keyword>
<evidence type="ECO:0000313" key="3">
    <source>
        <dbReference type="EMBL" id="KJE20330.1"/>
    </source>
</evidence>
<feature type="compositionally biased region" description="Basic and acidic residues" evidence="1">
    <location>
        <begin position="226"/>
        <end position="235"/>
    </location>
</feature>
<feature type="compositionally biased region" description="Low complexity" evidence="1">
    <location>
        <begin position="198"/>
        <end position="224"/>
    </location>
</feature>
<evidence type="ECO:0000256" key="2">
    <source>
        <dbReference type="SAM" id="Phobius"/>
    </source>
</evidence>
<accession>A0A0D8B8B8</accession>
<feature type="compositionally biased region" description="Low complexity" evidence="1">
    <location>
        <begin position="87"/>
        <end position="99"/>
    </location>
</feature>
<sequence length="578" mass="60097">MSALIWAAIVAVWGFVLIPMWLRRHDSASEQRSTERFTVAMRVLSRRPPGHDEDDLDRFDGDHERLSGVRGTGMSHAESPRSRDPNAAAESAPAGLSAAQGESGGWRDAPPGTARDSYAARVSARPSAPGDSDDAAPSDPVGRQPSPAPPLRPAVQSGPGISGGPATPGRPTTLGWPGTPGGPGTSGGPATSGGPGTSGRPATSGRPGPSARSGVAGGPASAGDDGAERGGERVDSRRTIALHRVAAERATLMRVRRQRLTLLAMVFPVTVVLAALFGGMWIAVQLLTDLGLAGYLVHLRRAAQVERRLAITKVSIERRIEAERVARRRRPVGSSFAYHERNPGAQHERNPGAQHERNPGAQHERPRQGEELTPEELAHARAETIDLGSLMAAQHAYRDDAGQDEQPAPTRWTGGGAHPEDPAAADEQDPGGYAPAAEWDAAGPGRPAIGGHAKVLHGYAPPAGPDVPAGYEVAGYDEVAGYEVAGYDEVEVDVEVEMEAGEVASASAARMTARPAVRPPNRPTTSRPGRVQINPPGTHGGLIASPEAASAGGAMAGDPAGENTGEIDPLLRRHAVGS</sequence>
<feature type="region of interest" description="Disordered" evidence="1">
    <location>
        <begin position="397"/>
        <end position="448"/>
    </location>
</feature>
<keyword evidence="4" id="KW-1185">Reference proteome</keyword>
<dbReference type="PATRIC" id="fig|1502723.3.peg.5801"/>
<keyword evidence="2" id="KW-0812">Transmembrane</keyword>
<feature type="transmembrane region" description="Helical" evidence="2">
    <location>
        <begin position="6"/>
        <end position="22"/>
    </location>
</feature>
<feature type="region of interest" description="Disordered" evidence="1">
    <location>
        <begin position="505"/>
        <end position="578"/>
    </location>
</feature>
<gene>
    <name evidence="3" type="ORF">FF36_05388</name>
</gene>
<proteinExistence type="predicted"/>
<keyword evidence="2" id="KW-0472">Membrane</keyword>
<dbReference type="EMBL" id="JYFN01000063">
    <property type="protein sequence ID" value="KJE20330.1"/>
    <property type="molecule type" value="Genomic_DNA"/>
</dbReference>
<feature type="region of interest" description="Disordered" evidence="1">
    <location>
        <begin position="40"/>
        <end position="235"/>
    </location>
</feature>
<dbReference type="AlphaFoldDB" id="A0A0D8B8B8"/>
<feature type="compositionally biased region" description="Basic and acidic residues" evidence="1">
    <location>
        <begin position="338"/>
        <end position="375"/>
    </location>
</feature>
<protein>
    <submittedName>
        <fullName evidence="3">Uncharacterized protein</fullName>
    </submittedName>
</protein>
<feature type="region of interest" description="Disordered" evidence="1">
    <location>
        <begin position="332"/>
        <end position="375"/>
    </location>
</feature>
<dbReference type="NCBIfam" id="NF045516">
    <property type="entry name" value="GlpR"/>
    <property type="match status" value="1"/>
</dbReference>